<dbReference type="PANTHER" id="PTHR23130">
    <property type="entry name" value="CYTOCHROME B561 AND DOMON DOMAIN-CONTAINING PROTEIN"/>
    <property type="match status" value="1"/>
</dbReference>
<protein>
    <recommendedName>
        <fullName evidence="1">AIR12 DOMON domain-containing protein</fullName>
    </recommendedName>
</protein>
<keyword evidence="3" id="KW-1185">Reference proteome</keyword>
<name>A0AAF0QLP7_SOLVR</name>
<sequence>MPYRIQASNRSMIVNTYNLTSYKSITQIDKLSFKVLISKARYSNGVMQILATLVLLSNMTTVNQVWQVGPAVKDSTPVEHKFDPDNLKSTGTLNLTISSGGMEKRPQFLFPLVVVDRVIIKRVDLQEFRFLF</sequence>
<dbReference type="PANTHER" id="PTHR23130:SF157">
    <property type="entry name" value="AUXIN-INDUCED IN ROOT CULTURES PROTEIN 12"/>
    <property type="match status" value="1"/>
</dbReference>
<gene>
    <name evidence="2" type="ORF">MTR67_018048</name>
</gene>
<evidence type="ECO:0000313" key="2">
    <source>
        <dbReference type="EMBL" id="WMV24663.1"/>
    </source>
</evidence>
<evidence type="ECO:0000313" key="3">
    <source>
        <dbReference type="Proteomes" id="UP001234989"/>
    </source>
</evidence>
<dbReference type="EMBL" id="CP133615">
    <property type="protein sequence ID" value="WMV24663.1"/>
    <property type="molecule type" value="Genomic_DNA"/>
</dbReference>
<reference evidence="2" key="1">
    <citation type="submission" date="2023-08" db="EMBL/GenBank/DDBJ databases">
        <title>A de novo genome assembly of Solanum verrucosum Schlechtendal, a Mexican diploid species geographically isolated from the other diploid A-genome species in potato relatives.</title>
        <authorList>
            <person name="Hosaka K."/>
        </authorList>
    </citation>
    <scope>NUCLEOTIDE SEQUENCE</scope>
    <source>
        <tissue evidence="2">Young leaves</tissue>
    </source>
</reference>
<accession>A0AAF0QLP7</accession>
<organism evidence="2 3">
    <name type="scientific">Solanum verrucosum</name>
    <dbReference type="NCBI Taxonomy" id="315347"/>
    <lineage>
        <taxon>Eukaryota</taxon>
        <taxon>Viridiplantae</taxon>
        <taxon>Streptophyta</taxon>
        <taxon>Embryophyta</taxon>
        <taxon>Tracheophyta</taxon>
        <taxon>Spermatophyta</taxon>
        <taxon>Magnoliopsida</taxon>
        <taxon>eudicotyledons</taxon>
        <taxon>Gunneridae</taxon>
        <taxon>Pentapetalae</taxon>
        <taxon>asterids</taxon>
        <taxon>lamiids</taxon>
        <taxon>Solanales</taxon>
        <taxon>Solanaceae</taxon>
        <taxon>Solanoideae</taxon>
        <taxon>Solaneae</taxon>
        <taxon>Solanum</taxon>
    </lineage>
</organism>
<dbReference type="Proteomes" id="UP001234989">
    <property type="component" value="Chromosome 4"/>
</dbReference>
<proteinExistence type="predicted"/>
<feature type="domain" description="AIR12 DOMON" evidence="1">
    <location>
        <begin position="6"/>
        <end position="95"/>
    </location>
</feature>
<dbReference type="Pfam" id="PF04526">
    <property type="entry name" value="DUF568"/>
    <property type="match status" value="1"/>
</dbReference>
<dbReference type="InterPro" id="IPR045265">
    <property type="entry name" value="AIR12_DOMON"/>
</dbReference>
<evidence type="ECO:0000259" key="1">
    <source>
        <dbReference type="Pfam" id="PF04526"/>
    </source>
</evidence>
<dbReference type="AlphaFoldDB" id="A0AAF0QLP7"/>